<dbReference type="InParanoid" id="A0A078B997"/>
<evidence type="ECO:0000313" key="2">
    <source>
        <dbReference type="Proteomes" id="UP000039865"/>
    </source>
</evidence>
<dbReference type="EMBL" id="CCKQ01018819">
    <property type="protein sequence ID" value="CDW90806.1"/>
    <property type="molecule type" value="Genomic_DNA"/>
</dbReference>
<name>A0A078B997_STYLE</name>
<organism evidence="1 2">
    <name type="scientific">Stylonychia lemnae</name>
    <name type="common">Ciliate</name>
    <dbReference type="NCBI Taxonomy" id="5949"/>
    <lineage>
        <taxon>Eukaryota</taxon>
        <taxon>Sar</taxon>
        <taxon>Alveolata</taxon>
        <taxon>Ciliophora</taxon>
        <taxon>Intramacronucleata</taxon>
        <taxon>Spirotrichea</taxon>
        <taxon>Stichotrichia</taxon>
        <taxon>Sporadotrichida</taxon>
        <taxon>Oxytrichidae</taxon>
        <taxon>Stylonychinae</taxon>
        <taxon>Stylonychia</taxon>
    </lineage>
</organism>
<reference evidence="1 2" key="1">
    <citation type="submission" date="2014-06" db="EMBL/GenBank/DDBJ databases">
        <authorList>
            <person name="Swart Estienne"/>
        </authorList>
    </citation>
    <scope>NUCLEOTIDE SEQUENCE [LARGE SCALE GENOMIC DNA]</scope>
    <source>
        <strain evidence="1 2">130c</strain>
    </source>
</reference>
<protein>
    <submittedName>
        <fullName evidence="1">Uncharacterized protein</fullName>
    </submittedName>
</protein>
<accession>A0A078B997</accession>
<evidence type="ECO:0000313" key="1">
    <source>
        <dbReference type="EMBL" id="CDW90806.1"/>
    </source>
</evidence>
<dbReference type="AlphaFoldDB" id="A0A078B997"/>
<gene>
    <name evidence="1" type="primary">Contig11256.g12024</name>
    <name evidence="1" type="ORF">STYLEM_19953</name>
</gene>
<keyword evidence="2" id="KW-1185">Reference proteome</keyword>
<dbReference type="Proteomes" id="UP000039865">
    <property type="component" value="Unassembled WGS sequence"/>
</dbReference>
<sequence>MSESEGQYQLFGILGRNSIFMVTQCDNDRHWRRMLGVNNERYQKSSTHPFDECDNAYIKPMKPVQLDLLNNLFKKSDFE</sequence>
<proteinExistence type="predicted"/>